<dbReference type="GO" id="GO:0009893">
    <property type="term" value="P:positive regulation of metabolic process"/>
    <property type="evidence" value="ECO:0007669"/>
    <property type="project" value="UniProtKB-ARBA"/>
</dbReference>
<dbReference type="InterPro" id="IPR052360">
    <property type="entry name" value="Transcr_Regulatory_Proteins"/>
</dbReference>
<evidence type="ECO:0000256" key="3">
    <source>
        <dbReference type="ARBA" id="ARBA00023015"/>
    </source>
</evidence>
<evidence type="ECO:0000313" key="8">
    <source>
        <dbReference type="EMBL" id="KAE8165699.1"/>
    </source>
</evidence>
<accession>A0A5N6V457</accession>
<name>A0A5N6V457_ASPTM</name>
<dbReference type="SUPFAM" id="SSF57701">
    <property type="entry name" value="Zn2/Cys6 DNA-binding domain"/>
    <property type="match status" value="1"/>
</dbReference>
<dbReference type="PANTHER" id="PTHR36206:SF16">
    <property type="entry name" value="TRANSCRIPTION FACTOR DOMAIN-CONTAINING PROTEIN-RELATED"/>
    <property type="match status" value="1"/>
</dbReference>
<dbReference type="InterPro" id="IPR001138">
    <property type="entry name" value="Zn2Cys6_DnaBD"/>
</dbReference>
<reference evidence="8 9" key="1">
    <citation type="submission" date="2019-04" db="EMBL/GenBank/DDBJ databases">
        <title>Friends and foes A comparative genomics study of 23 Aspergillus species from section Flavi.</title>
        <authorList>
            <consortium name="DOE Joint Genome Institute"/>
            <person name="Kjaerbolling I."/>
            <person name="Vesth T."/>
            <person name="Frisvad J.C."/>
            <person name="Nybo J.L."/>
            <person name="Theobald S."/>
            <person name="Kildgaard S."/>
            <person name="Isbrandt T."/>
            <person name="Kuo A."/>
            <person name="Sato A."/>
            <person name="Lyhne E.K."/>
            <person name="Kogle M.E."/>
            <person name="Wiebenga A."/>
            <person name="Kun R.S."/>
            <person name="Lubbers R.J."/>
            <person name="Makela M.R."/>
            <person name="Barry K."/>
            <person name="Chovatia M."/>
            <person name="Clum A."/>
            <person name="Daum C."/>
            <person name="Haridas S."/>
            <person name="He G."/>
            <person name="LaButti K."/>
            <person name="Lipzen A."/>
            <person name="Mondo S."/>
            <person name="Riley R."/>
            <person name="Salamov A."/>
            <person name="Simmons B.A."/>
            <person name="Magnuson J.K."/>
            <person name="Henrissat B."/>
            <person name="Mortensen U.H."/>
            <person name="Larsen T.O."/>
            <person name="Devries R.P."/>
            <person name="Grigoriev I.V."/>
            <person name="Machida M."/>
            <person name="Baker S.E."/>
            <person name="Andersen M.R."/>
        </authorList>
    </citation>
    <scope>NUCLEOTIDE SEQUENCE [LARGE SCALE GENOMIC DNA]</scope>
    <source>
        <strain evidence="8 9">CBS 117626</strain>
    </source>
</reference>
<proteinExistence type="predicted"/>
<dbReference type="OrthoDB" id="3172332at2759"/>
<keyword evidence="2" id="KW-0862">Zinc</keyword>
<evidence type="ECO:0000256" key="1">
    <source>
        <dbReference type="ARBA" id="ARBA00022723"/>
    </source>
</evidence>
<dbReference type="Pfam" id="PF11951">
    <property type="entry name" value="Fungal_trans_2"/>
    <property type="match status" value="1"/>
</dbReference>
<gene>
    <name evidence="8" type="ORF">BDV40DRAFT_59272</name>
</gene>
<evidence type="ECO:0000256" key="5">
    <source>
        <dbReference type="ARBA" id="ARBA00023163"/>
    </source>
</evidence>
<dbReference type="CDD" id="cd00067">
    <property type="entry name" value="GAL4"/>
    <property type="match status" value="1"/>
</dbReference>
<organism evidence="8 9">
    <name type="scientific">Aspergillus tamarii</name>
    <dbReference type="NCBI Taxonomy" id="41984"/>
    <lineage>
        <taxon>Eukaryota</taxon>
        <taxon>Fungi</taxon>
        <taxon>Dikarya</taxon>
        <taxon>Ascomycota</taxon>
        <taxon>Pezizomycotina</taxon>
        <taxon>Eurotiomycetes</taxon>
        <taxon>Eurotiomycetidae</taxon>
        <taxon>Eurotiales</taxon>
        <taxon>Aspergillaceae</taxon>
        <taxon>Aspergillus</taxon>
        <taxon>Aspergillus subgen. Circumdati</taxon>
    </lineage>
</organism>
<protein>
    <recommendedName>
        <fullName evidence="7">Zn(2)-C6 fungal-type domain-containing protein</fullName>
    </recommendedName>
</protein>
<keyword evidence="4" id="KW-0238">DNA-binding</keyword>
<evidence type="ECO:0000256" key="6">
    <source>
        <dbReference type="ARBA" id="ARBA00023242"/>
    </source>
</evidence>
<dbReference type="EMBL" id="ML738599">
    <property type="protein sequence ID" value="KAE8165699.1"/>
    <property type="molecule type" value="Genomic_DNA"/>
</dbReference>
<dbReference type="InterPro" id="IPR036864">
    <property type="entry name" value="Zn2-C6_fun-type_DNA-bd_sf"/>
</dbReference>
<keyword evidence="9" id="KW-1185">Reference proteome</keyword>
<sequence length="564" mass="63116">MAQQQSNSAPRRRRGQTKRSRTGCRTCRIRHLKCDETPGGCRNCFSKGFTCEGSDVDRLPNRAAASQGPWALQFNSMTTEFCWTMTTDERRCLSFFLHRTIPNLISVYETSLWKGLVIRLSAAEPAVYHAVVALSAVNQDVEKLGVGLPGQGIRSPWHRFALEQSVRSFGLLKKRPGSQDPQLRLVMLVCCMLFILRALASGQYDEANAHLQSGLRIIKEMRLDGLTTASAFPVENTLLEAFLHLESQSSFHGVHVPILHLDAQLIYYGSYETSFLMPFRNLRDAQEALRPLVNTCFRFLEDCWSLQTEAELLRDYGLLQPKQQRLLSCLNQYGNFLIAFRGGARYVQLAEQEQRALDMMRLMQLTLTLALKSCLHTPYHPSLEPLIPEFEYLLAEAVAAIDKFPERPLVLVDTAVCPPLFVVASRCPDYSLRWQAIHALRDWPHCEGYLNSVLIAELLVAGMKAELARTATLGFGLFPRYIETGGMPTQMGHPAEHASDEASFLLEENQTLRDAVASLQCASYWPCIKATGLVEQAGDSSGADTAWSGLAFDDTVNCPSEPTM</sequence>
<dbReference type="AlphaFoldDB" id="A0A5N6V457"/>
<evidence type="ECO:0000259" key="7">
    <source>
        <dbReference type="PROSITE" id="PS50048"/>
    </source>
</evidence>
<dbReference type="Gene3D" id="4.10.240.10">
    <property type="entry name" value="Zn(2)-C6 fungal-type DNA-binding domain"/>
    <property type="match status" value="1"/>
</dbReference>
<evidence type="ECO:0000313" key="9">
    <source>
        <dbReference type="Proteomes" id="UP000326950"/>
    </source>
</evidence>
<dbReference type="Proteomes" id="UP000326950">
    <property type="component" value="Unassembled WGS sequence"/>
</dbReference>
<dbReference type="PROSITE" id="PS00463">
    <property type="entry name" value="ZN2_CY6_FUNGAL_1"/>
    <property type="match status" value="1"/>
</dbReference>
<dbReference type="InterPro" id="IPR021858">
    <property type="entry name" value="Fun_TF"/>
</dbReference>
<dbReference type="Pfam" id="PF00172">
    <property type="entry name" value="Zn_clus"/>
    <property type="match status" value="1"/>
</dbReference>
<evidence type="ECO:0000256" key="2">
    <source>
        <dbReference type="ARBA" id="ARBA00022833"/>
    </source>
</evidence>
<feature type="domain" description="Zn(2)-C6 fungal-type" evidence="7">
    <location>
        <begin position="23"/>
        <end position="51"/>
    </location>
</feature>
<keyword evidence="5" id="KW-0804">Transcription</keyword>
<keyword evidence="3" id="KW-0805">Transcription regulation</keyword>
<keyword evidence="6" id="KW-0539">Nucleus</keyword>
<dbReference type="SMART" id="SM00066">
    <property type="entry name" value="GAL4"/>
    <property type="match status" value="1"/>
</dbReference>
<evidence type="ECO:0000256" key="4">
    <source>
        <dbReference type="ARBA" id="ARBA00023125"/>
    </source>
</evidence>
<dbReference type="GO" id="GO:0008270">
    <property type="term" value="F:zinc ion binding"/>
    <property type="evidence" value="ECO:0007669"/>
    <property type="project" value="InterPro"/>
</dbReference>
<dbReference type="PANTHER" id="PTHR36206">
    <property type="entry name" value="ASPERCRYPTIN BIOSYNTHESIS CLUSTER-SPECIFIC TRANSCRIPTION REGULATOR ATNN-RELATED"/>
    <property type="match status" value="1"/>
</dbReference>
<keyword evidence="1" id="KW-0479">Metal-binding</keyword>
<dbReference type="GO" id="GO:0003677">
    <property type="term" value="F:DNA binding"/>
    <property type="evidence" value="ECO:0007669"/>
    <property type="project" value="UniProtKB-KW"/>
</dbReference>
<dbReference type="GO" id="GO:0000981">
    <property type="term" value="F:DNA-binding transcription factor activity, RNA polymerase II-specific"/>
    <property type="evidence" value="ECO:0007669"/>
    <property type="project" value="InterPro"/>
</dbReference>
<dbReference type="PROSITE" id="PS50048">
    <property type="entry name" value="ZN2_CY6_FUNGAL_2"/>
    <property type="match status" value="1"/>
</dbReference>